<keyword evidence="2" id="KW-0812">Transmembrane</keyword>
<keyword evidence="7" id="KW-0325">Glycoprotein</keyword>
<keyword evidence="12" id="KW-1185">Reference proteome</keyword>
<dbReference type="Pfam" id="PF22705">
    <property type="entry name" value="C2-set_3"/>
    <property type="match status" value="1"/>
</dbReference>
<evidence type="ECO:0000313" key="11">
    <source>
        <dbReference type="Ensembl" id="ENSSLUP00000027262.1"/>
    </source>
</evidence>
<feature type="domain" description="Ig-like" evidence="10">
    <location>
        <begin position="112"/>
        <end position="215"/>
    </location>
</feature>
<reference evidence="11" key="1">
    <citation type="submission" date="2025-08" db="UniProtKB">
        <authorList>
            <consortium name="Ensembl"/>
        </authorList>
    </citation>
    <scope>IDENTIFICATION</scope>
</reference>
<comment type="similarity">
    <text evidence="9">Belongs to the SKINT family.</text>
</comment>
<dbReference type="InterPro" id="IPR003599">
    <property type="entry name" value="Ig_sub"/>
</dbReference>
<accession>A0A8C9YTN9</accession>
<keyword evidence="3" id="KW-0732">Signal</keyword>
<dbReference type="SMART" id="SM00409">
    <property type="entry name" value="IG"/>
    <property type="match status" value="2"/>
</dbReference>
<keyword evidence="6" id="KW-1015">Disulfide bond</keyword>
<dbReference type="AlphaFoldDB" id="A0A8C9YTN9"/>
<evidence type="ECO:0000256" key="3">
    <source>
        <dbReference type="ARBA" id="ARBA00022729"/>
    </source>
</evidence>
<keyword evidence="8" id="KW-0393">Immunoglobulin domain</keyword>
<dbReference type="GO" id="GO:0042110">
    <property type="term" value="P:T cell activation"/>
    <property type="evidence" value="ECO:0007669"/>
    <property type="project" value="UniProtKB-ARBA"/>
</dbReference>
<evidence type="ECO:0000313" key="12">
    <source>
        <dbReference type="Proteomes" id="UP000694568"/>
    </source>
</evidence>
<dbReference type="Ensembl" id="ENSSLUT00000028149.1">
    <property type="protein sequence ID" value="ENSSLUP00000027262.1"/>
    <property type="gene ID" value="ENSSLUG00000012372.1"/>
</dbReference>
<evidence type="ECO:0000256" key="2">
    <source>
        <dbReference type="ARBA" id="ARBA00022692"/>
    </source>
</evidence>
<dbReference type="GO" id="GO:0009897">
    <property type="term" value="C:external side of plasma membrane"/>
    <property type="evidence" value="ECO:0007669"/>
    <property type="project" value="TreeGrafter"/>
</dbReference>
<dbReference type="PANTHER" id="PTHR24100:SF151">
    <property type="entry name" value="ICOS LIGAND"/>
    <property type="match status" value="1"/>
</dbReference>
<dbReference type="InterPro" id="IPR007110">
    <property type="entry name" value="Ig-like_dom"/>
</dbReference>
<dbReference type="Gene3D" id="2.60.40.10">
    <property type="entry name" value="Immunoglobulins"/>
    <property type="match status" value="2"/>
</dbReference>
<reference evidence="11" key="2">
    <citation type="submission" date="2025-09" db="UniProtKB">
        <authorList>
            <consortium name="Ensembl"/>
        </authorList>
    </citation>
    <scope>IDENTIFICATION</scope>
</reference>
<dbReference type="SUPFAM" id="SSF48726">
    <property type="entry name" value="Immunoglobulin"/>
    <property type="match status" value="2"/>
</dbReference>
<dbReference type="GO" id="GO:0005102">
    <property type="term" value="F:signaling receptor binding"/>
    <property type="evidence" value="ECO:0007669"/>
    <property type="project" value="TreeGrafter"/>
</dbReference>
<evidence type="ECO:0000256" key="9">
    <source>
        <dbReference type="ARBA" id="ARBA00038221"/>
    </source>
</evidence>
<keyword evidence="5" id="KW-0472">Membrane</keyword>
<dbReference type="GO" id="GO:0050852">
    <property type="term" value="P:T cell receptor signaling pathway"/>
    <property type="evidence" value="ECO:0007669"/>
    <property type="project" value="TreeGrafter"/>
</dbReference>
<dbReference type="GO" id="GO:0001817">
    <property type="term" value="P:regulation of cytokine production"/>
    <property type="evidence" value="ECO:0007669"/>
    <property type="project" value="TreeGrafter"/>
</dbReference>
<dbReference type="GeneTree" id="ENSGT01050000244843"/>
<dbReference type="Proteomes" id="UP000694568">
    <property type="component" value="Unplaced"/>
</dbReference>
<dbReference type="PANTHER" id="PTHR24100">
    <property type="entry name" value="BUTYROPHILIN"/>
    <property type="match status" value="1"/>
</dbReference>
<protein>
    <recommendedName>
        <fullName evidence="10">Ig-like domain-containing protein</fullName>
    </recommendedName>
</protein>
<keyword evidence="4" id="KW-1133">Transmembrane helix</keyword>
<dbReference type="InterPro" id="IPR036179">
    <property type="entry name" value="Ig-like_dom_sf"/>
</dbReference>
<name>A0A8C9YTN9_SANLU</name>
<dbReference type="InterPro" id="IPR053896">
    <property type="entry name" value="BTN3A2-like_Ig-C"/>
</dbReference>
<dbReference type="GO" id="GO:1903037">
    <property type="term" value="P:regulation of leukocyte cell-cell adhesion"/>
    <property type="evidence" value="ECO:0007669"/>
    <property type="project" value="UniProtKB-ARBA"/>
</dbReference>
<dbReference type="FunFam" id="2.60.40.10:FF:000142">
    <property type="entry name" value="V-set domain-containing T-cell activation inhibitor 1"/>
    <property type="match status" value="1"/>
</dbReference>
<evidence type="ECO:0000259" key="10">
    <source>
        <dbReference type="PROSITE" id="PS50835"/>
    </source>
</evidence>
<dbReference type="Pfam" id="PF07686">
    <property type="entry name" value="V-set"/>
    <property type="match status" value="1"/>
</dbReference>
<dbReference type="InterPro" id="IPR050504">
    <property type="entry name" value="IgSF_BTN/MOG"/>
</dbReference>
<evidence type="ECO:0000256" key="6">
    <source>
        <dbReference type="ARBA" id="ARBA00023157"/>
    </source>
</evidence>
<dbReference type="GO" id="GO:0050863">
    <property type="term" value="P:regulation of T cell activation"/>
    <property type="evidence" value="ECO:0007669"/>
    <property type="project" value="UniProtKB-ARBA"/>
</dbReference>
<comment type="subcellular location">
    <subcellularLocation>
        <location evidence="1">Membrane</location>
    </subcellularLocation>
</comment>
<sequence>YYYYYYYYYLCQSEVIAPSQPIVAFVGEDIILPCHLEPAMNAFDITTEWARPDLDPRFVLVWRDGVELESKKHSSYRGRTSLFTEELKHGNVSLKLSKVKISDEGTYRCFIPVLARASTVQLVVGAVSPPVIQSSKNLSAVVLQCESEGWYPEPEVLWLDGEGNLLSAGPTETLRGPDGLYTVSSRVAVEKRHNNNFTCRVQQQNINQTRETHVHVPG</sequence>
<evidence type="ECO:0000256" key="5">
    <source>
        <dbReference type="ARBA" id="ARBA00023136"/>
    </source>
</evidence>
<dbReference type="PROSITE" id="PS50835">
    <property type="entry name" value="IG_LIKE"/>
    <property type="match status" value="2"/>
</dbReference>
<feature type="domain" description="Ig-like" evidence="10">
    <location>
        <begin position="27"/>
        <end position="109"/>
    </location>
</feature>
<evidence type="ECO:0000256" key="4">
    <source>
        <dbReference type="ARBA" id="ARBA00022989"/>
    </source>
</evidence>
<dbReference type="InterPro" id="IPR013783">
    <property type="entry name" value="Ig-like_fold"/>
</dbReference>
<evidence type="ECO:0000256" key="7">
    <source>
        <dbReference type="ARBA" id="ARBA00023180"/>
    </source>
</evidence>
<dbReference type="FunFam" id="2.60.40.10:FF:000088">
    <property type="entry name" value="Butyrophilin subfamily 1 member A1"/>
    <property type="match status" value="1"/>
</dbReference>
<organism evidence="11 12">
    <name type="scientific">Sander lucioperca</name>
    <name type="common">Pike-perch</name>
    <name type="synonym">Perca lucioperca</name>
    <dbReference type="NCBI Taxonomy" id="283035"/>
    <lineage>
        <taxon>Eukaryota</taxon>
        <taxon>Metazoa</taxon>
        <taxon>Chordata</taxon>
        <taxon>Craniata</taxon>
        <taxon>Vertebrata</taxon>
        <taxon>Euteleostomi</taxon>
        <taxon>Actinopterygii</taxon>
        <taxon>Neopterygii</taxon>
        <taxon>Teleostei</taxon>
        <taxon>Neoteleostei</taxon>
        <taxon>Acanthomorphata</taxon>
        <taxon>Eupercaria</taxon>
        <taxon>Perciformes</taxon>
        <taxon>Percoidei</taxon>
        <taxon>Percidae</taxon>
        <taxon>Luciopercinae</taxon>
        <taxon>Sander</taxon>
    </lineage>
</organism>
<evidence type="ECO:0000256" key="8">
    <source>
        <dbReference type="ARBA" id="ARBA00023319"/>
    </source>
</evidence>
<dbReference type="InterPro" id="IPR013106">
    <property type="entry name" value="Ig_V-set"/>
</dbReference>
<proteinExistence type="inferred from homology"/>
<evidence type="ECO:0000256" key="1">
    <source>
        <dbReference type="ARBA" id="ARBA00004370"/>
    </source>
</evidence>